<evidence type="ECO:0000256" key="3">
    <source>
        <dbReference type="ARBA" id="ARBA00021356"/>
    </source>
</evidence>
<comment type="caution">
    <text evidence="12">The sequence shown here is derived from an EMBL/GenBank/DDBJ whole genome shotgun (WGS) entry which is preliminary data.</text>
</comment>
<evidence type="ECO:0000256" key="9">
    <source>
        <dbReference type="ARBA" id="ARBA00023014"/>
    </source>
</evidence>
<dbReference type="GO" id="GO:0046872">
    <property type="term" value="F:metal ion binding"/>
    <property type="evidence" value="ECO:0007669"/>
    <property type="project" value="UniProtKB-UniRule"/>
</dbReference>
<evidence type="ECO:0000313" key="12">
    <source>
        <dbReference type="EMBL" id="EGF23074.1"/>
    </source>
</evidence>
<keyword evidence="9 10" id="KW-0411">Iron-sulfur</keyword>
<organism evidence="12 13">
    <name type="scientific">Fannyhessea vaginae DSM 15829</name>
    <dbReference type="NCBI Taxonomy" id="525256"/>
    <lineage>
        <taxon>Bacteria</taxon>
        <taxon>Bacillati</taxon>
        <taxon>Actinomycetota</taxon>
        <taxon>Coriobacteriia</taxon>
        <taxon>Coriobacteriales</taxon>
        <taxon>Atopobiaceae</taxon>
        <taxon>Fannyhessea</taxon>
    </lineage>
</organism>
<reference evidence="12 13" key="1">
    <citation type="submission" date="2011-02" db="EMBL/GenBank/DDBJ databases">
        <authorList>
            <person name="Muzny D."/>
            <person name="Qin X."/>
            <person name="Buhay C."/>
            <person name="Dugan-Rocha S."/>
            <person name="Ding Y."/>
            <person name="Chen G."/>
            <person name="Hawes A."/>
            <person name="Holder M."/>
            <person name="Jhangiani S."/>
            <person name="Johnson A."/>
            <person name="Khan Z."/>
            <person name="Li Z."/>
            <person name="Liu W."/>
            <person name="Liu X."/>
            <person name="Perez L."/>
            <person name="Shen H."/>
            <person name="Wang Q."/>
            <person name="Watt J."/>
            <person name="Xi L."/>
            <person name="Xin Y."/>
            <person name="Zhou J."/>
            <person name="Deng J."/>
            <person name="Jiang H."/>
            <person name="Liu Y."/>
            <person name="Qu J."/>
            <person name="Song X.-Z."/>
            <person name="Zhang L."/>
            <person name="Villasana D."/>
            <person name="Johnson A."/>
            <person name="Liu J."/>
            <person name="Liyanage D."/>
            <person name="Lorensuhewa L."/>
            <person name="Robinson T."/>
            <person name="Song A."/>
            <person name="Song B.-B."/>
            <person name="Dinh H."/>
            <person name="Thornton R."/>
            <person name="Coyle M."/>
            <person name="Francisco L."/>
            <person name="Jackson L."/>
            <person name="Javaid M."/>
            <person name="Korchina V."/>
            <person name="Kovar C."/>
            <person name="Mata R."/>
            <person name="Mathew T."/>
            <person name="Ngo R."/>
            <person name="Nguyen L."/>
            <person name="Nguyen N."/>
            <person name="Okwuonu G."/>
            <person name="Ongeri F."/>
            <person name="Pham C."/>
            <person name="Simmons D."/>
            <person name="Wilczek-Boney K."/>
            <person name="Hale W."/>
            <person name="Jakkamsetti A."/>
            <person name="Pham P."/>
            <person name="Ruth R."/>
            <person name="San Lucas F."/>
            <person name="Warren J."/>
            <person name="Zhang J."/>
            <person name="Zhao Z."/>
            <person name="Zhou C."/>
            <person name="Zhu D."/>
            <person name="Lee S."/>
            <person name="Bess C."/>
            <person name="Blankenburg K."/>
            <person name="Forbes L."/>
            <person name="Fu Q."/>
            <person name="Gubbala S."/>
            <person name="Hirani K."/>
            <person name="Jayaseelan J.C."/>
            <person name="Lara F."/>
            <person name="Munidasa M."/>
            <person name="Palculict T."/>
            <person name="Patil S."/>
            <person name="Pu L.-L."/>
            <person name="Saada N."/>
            <person name="Tang L."/>
            <person name="Weissenberger G."/>
            <person name="Zhu Y."/>
            <person name="Hemphill L."/>
            <person name="Shang Y."/>
            <person name="Youmans B."/>
            <person name="Ayvaz T."/>
            <person name="Ross M."/>
            <person name="Santibanez J."/>
            <person name="Aqrawi P."/>
            <person name="Gross S."/>
            <person name="Joshi V."/>
            <person name="Fowler G."/>
            <person name="Nazareth L."/>
            <person name="Reid J."/>
            <person name="Worley K."/>
            <person name="Petrosino J."/>
            <person name="Highlander S."/>
            <person name="Gibbs R."/>
        </authorList>
    </citation>
    <scope>NUCLEOTIDE SEQUENCE [LARGE SCALE GENOMIC DNA]</scope>
    <source>
        <strain evidence="12 13">DSM 15829</strain>
    </source>
</reference>
<proteinExistence type="inferred from homology"/>
<comment type="similarity">
    <text evidence="2 10">Belongs to the organic radical-activating enzymes family.</text>
</comment>
<dbReference type="InterPro" id="IPR012838">
    <property type="entry name" value="PFL1_activating"/>
</dbReference>
<protein>
    <recommendedName>
        <fullName evidence="3 10">Pyruvate formate-lyase-activating enzyme</fullName>
        <ecNumber evidence="10">1.97.1.4</ecNumber>
    </recommendedName>
</protein>
<dbReference type="EC" id="1.97.1.4" evidence="10"/>
<keyword evidence="4 10" id="KW-0004">4Fe-4S</keyword>
<dbReference type="GO" id="GO:0016829">
    <property type="term" value="F:lyase activity"/>
    <property type="evidence" value="ECO:0007669"/>
    <property type="project" value="UniProtKB-KW"/>
</dbReference>
<dbReference type="PROSITE" id="PS51918">
    <property type="entry name" value="RADICAL_SAM"/>
    <property type="match status" value="1"/>
</dbReference>
<evidence type="ECO:0000256" key="10">
    <source>
        <dbReference type="RuleBase" id="RU362053"/>
    </source>
</evidence>
<evidence type="ECO:0000256" key="6">
    <source>
        <dbReference type="ARBA" id="ARBA00022723"/>
    </source>
</evidence>
<gene>
    <name evidence="12" type="primary">pflA</name>
    <name evidence="12" type="ORF">HMPREF0091_10021</name>
</gene>
<evidence type="ECO:0000256" key="8">
    <source>
        <dbReference type="ARBA" id="ARBA00023004"/>
    </source>
</evidence>
<comment type="cofactor">
    <cofactor evidence="10">
        <name>[4Fe-4S] cluster</name>
        <dbReference type="ChEBI" id="CHEBI:49883"/>
    </cofactor>
    <text evidence="10">Binds 1 [4Fe-4S] cluster. The cluster is coordinated with 3 cysteines and an exchangeable S-adenosyl-L-methionine.</text>
</comment>
<keyword evidence="5 10" id="KW-0949">S-adenosyl-L-methionine</keyword>
<dbReference type="eggNOG" id="COG1180">
    <property type="taxonomic scope" value="Bacteria"/>
</dbReference>
<name>F1T4Y6_9ACTN</name>
<evidence type="ECO:0000256" key="5">
    <source>
        <dbReference type="ARBA" id="ARBA00022691"/>
    </source>
</evidence>
<evidence type="ECO:0000313" key="13">
    <source>
        <dbReference type="Proteomes" id="UP000005947"/>
    </source>
</evidence>
<sequence length="294" mass="32687">MVAQTNINKTVNPLEVVGRVHSLETMGTVDGPGTRMVVFCQGCPFRCKYCHNPETWAFDTGQRMSVAELMKVYDRNRPFYRRGGITASGGEPLAQPNFIAALFKAAHEDPKGRIHTCLDSSGATFNPRHPEYVSDLLDHTDMVLLDIKHSDPKGHMELVKGTYLRPRAFGDELCRRHIPVLIRHVVVPGITDQVDELKGVGYIIADWDNVVGLDLLPYHKMGVPKYKDLNIPYPLEGVPSMDAAKIPELRDIVMKARAERLMARKMALRAAQAAQAQARMQTQQTACVATGVAQ</sequence>
<dbReference type="InterPro" id="IPR034457">
    <property type="entry name" value="Organic_radical-activating"/>
</dbReference>
<dbReference type="SFLD" id="SFLDS00029">
    <property type="entry name" value="Radical_SAM"/>
    <property type="match status" value="1"/>
</dbReference>
<keyword evidence="13" id="KW-1185">Reference proteome</keyword>
<dbReference type="PROSITE" id="PS01087">
    <property type="entry name" value="RADICAL_ACTIVATING"/>
    <property type="match status" value="1"/>
</dbReference>
<comment type="subcellular location">
    <subcellularLocation>
        <location evidence="10">Cytoplasm</location>
    </subcellularLocation>
</comment>
<comment type="catalytic activity">
    <reaction evidence="10">
        <text>glycyl-[formate C-acetyltransferase] + reduced [flavodoxin] + S-adenosyl-L-methionine = glycin-2-yl radical-[formate C-acetyltransferase] + semiquinone [flavodoxin] + 5'-deoxyadenosine + L-methionine + H(+)</text>
        <dbReference type="Rhea" id="RHEA:19225"/>
        <dbReference type="Rhea" id="RHEA-COMP:10622"/>
        <dbReference type="Rhea" id="RHEA-COMP:12190"/>
        <dbReference type="Rhea" id="RHEA-COMP:12191"/>
        <dbReference type="Rhea" id="RHEA-COMP:14480"/>
        <dbReference type="ChEBI" id="CHEBI:15378"/>
        <dbReference type="ChEBI" id="CHEBI:17319"/>
        <dbReference type="ChEBI" id="CHEBI:29947"/>
        <dbReference type="ChEBI" id="CHEBI:32722"/>
        <dbReference type="ChEBI" id="CHEBI:57618"/>
        <dbReference type="ChEBI" id="CHEBI:57844"/>
        <dbReference type="ChEBI" id="CHEBI:59789"/>
        <dbReference type="ChEBI" id="CHEBI:140311"/>
        <dbReference type="EC" id="1.97.1.4"/>
    </reaction>
</comment>
<dbReference type="GO" id="GO:0005737">
    <property type="term" value="C:cytoplasm"/>
    <property type="evidence" value="ECO:0007669"/>
    <property type="project" value="UniProtKB-SubCell"/>
</dbReference>
<keyword evidence="10" id="KW-0963">Cytoplasm</keyword>
<dbReference type="SFLD" id="SFLDG01066">
    <property type="entry name" value="organic_radical-activating_enz"/>
    <property type="match status" value="1"/>
</dbReference>
<dbReference type="InterPro" id="IPR007197">
    <property type="entry name" value="rSAM"/>
</dbReference>
<dbReference type="EMBL" id="ACGK02000001">
    <property type="protein sequence ID" value="EGF23074.1"/>
    <property type="molecule type" value="Genomic_DNA"/>
</dbReference>
<dbReference type="InterPro" id="IPR058240">
    <property type="entry name" value="rSAM_sf"/>
</dbReference>
<dbReference type="AlphaFoldDB" id="F1T4Y6"/>
<keyword evidence="8 10" id="KW-0408">Iron</keyword>
<dbReference type="Gene3D" id="3.20.20.70">
    <property type="entry name" value="Aldolase class I"/>
    <property type="match status" value="1"/>
</dbReference>
<keyword evidence="6 10" id="KW-0479">Metal-binding</keyword>
<keyword evidence="12" id="KW-0456">Lyase</keyword>
<dbReference type="SUPFAM" id="SSF102114">
    <property type="entry name" value="Radical SAM enzymes"/>
    <property type="match status" value="1"/>
</dbReference>
<evidence type="ECO:0000256" key="4">
    <source>
        <dbReference type="ARBA" id="ARBA00022485"/>
    </source>
</evidence>
<dbReference type="Proteomes" id="UP000005947">
    <property type="component" value="Unassembled WGS sequence"/>
</dbReference>
<accession>F1T4Y6</accession>
<keyword evidence="12" id="KW-0670">Pyruvate</keyword>
<dbReference type="CDD" id="cd01335">
    <property type="entry name" value="Radical_SAM"/>
    <property type="match status" value="1"/>
</dbReference>
<evidence type="ECO:0000256" key="1">
    <source>
        <dbReference type="ARBA" id="ARBA00003141"/>
    </source>
</evidence>
<feature type="domain" description="Radical SAM core" evidence="11">
    <location>
        <begin position="29"/>
        <end position="257"/>
    </location>
</feature>
<dbReference type="RefSeq" id="WP_006302129.1">
    <property type="nucleotide sequence ID" value="NZ_ACGK02000001.1"/>
</dbReference>
<dbReference type="PANTHER" id="PTHR30352">
    <property type="entry name" value="PYRUVATE FORMATE-LYASE-ACTIVATING ENZYME"/>
    <property type="match status" value="1"/>
</dbReference>
<evidence type="ECO:0000256" key="2">
    <source>
        <dbReference type="ARBA" id="ARBA00009777"/>
    </source>
</evidence>
<dbReference type="InterPro" id="IPR001989">
    <property type="entry name" value="Radical_activat_CS"/>
</dbReference>
<keyword evidence="7 10" id="KW-0560">Oxidoreductase</keyword>
<dbReference type="NCBIfam" id="TIGR02493">
    <property type="entry name" value="PFLA"/>
    <property type="match status" value="1"/>
</dbReference>
<dbReference type="GO" id="GO:0043365">
    <property type="term" value="F:[formate-C-acetyltransferase]-activating enzyme activity"/>
    <property type="evidence" value="ECO:0007669"/>
    <property type="project" value="UniProtKB-UniRule"/>
</dbReference>
<evidence type="ECO:0000259" key="11">
    <source>
        <dbReference type="PROSITE" id="PS51918"/>
    </source>
</evidence>
<dbReference type="GO" id="GO:0051539">
    <property type="term" value="F:4 iron, 4 sulfur cluster binding"/>
    <property type="evidence" value="ECO:0007669"/>
    <property type="project" value="UniProtKB-UniRule"/>
</dbReference>
<evidence type="ECO:0000256" key="7">
    <source>
        <dbReference type="ARBA" id="ARBA00023002"/>
    </source>
</evidence>
<dbReference type="PANTHER" id="PTHR30352:SF5">
    <property type="entry name" value="PYRUVATE FORMATE-LYASE 1-ACTIVATING ENZYME"/>
    <property type="match status" value="1"/>
</dbReference>
<dbReference type="InterPro" id="IPR013785">
    <property type="entry name" value="Aldolase_TIM"/>
</dbReference>
<comment type="function">
    <text evidence="1 10">Activation of pyruvate formate-lyase under anaerobic conditions by generation of an organic free radical, using S-adenosylmethionine and reduced flavodoxin as cosubstrates to produce 5'-deoxy-adenosine.</text>
</comment>
<dbReference type="Pfam" id="PF04055">
    <property type="entry name" value="Radical_SAM"/>
    <property type="match status" value="1"/>
</dbReference>